<accession>B7KFM0</accession>
<evidence type="ECO:0000256" key="3">
    <source>
        <dbReference type="ARBA" id="ARBA00022723"/>
    </source>
</evidence>
<proteinExistence type="inferred from homology"/>
<dbReference type="InterPro" id="IPR050682">
    <property type="entry name" value="ModA/WtpA"/>
</dbReference>
<organism evidence="6 7">
    <name type="scientific">Gloeothece citriformis (strain PCC 7424)</name>
    <name type="common">Cyanothece sp. (strain PCC 7424)</name>
    <dbReference type="NCBI Taxonomy" id="65393"/>
    <lineage>
        <taxon>Bacteria</taxon>
        <taxon>Bacillati</taxon>
        <taxon>Cyanobacteriota</taxon>
        <taxon>Cyanophyceae</taxon>
        <taxon>Oscillatoriophycideae</taxon>
        <taxon>Chroococcales</taxon>
        <taxon>Aphanothecaceae</taxon>
        <taxon>Gloeothece</taxon>
        <taxon>Gloeothece citriformis</taxon>
    </lineage>
</organism>
<dbReference type="eggNOG" id="COG0725">
    <property type="taxonomic scope" value="Bacteria"/>
</dbReference>
<dbReference type="PANTHER" id="PTHR30632">
    <property type="entry name" value="MOLYBDATE-BINDING PERIPLASMIC PROTEIN"/>
    <property type="match status" value="1"/>
</dbReference>
<keyword evidence="2 5" id="KW-0500">Molybdenum</keyword>
<dbReference type="EMBL" id="CP001291">
    <property type="protein sequence ID" value="ACK73345.1"/>
    <property type="molecule type" value="Genomic_DNA"/>
</dbReference>
<protein>
    <submittedName>
        <fullName evidence="6">Molybdenum ABC transporter, periplasmic molybdate-binding protein</fullName>
    </submittedName>
</protein>
<dbReference type="HOGENOM" id="CLU_065520_3_1_3"/>
<dbReference type="FunFam" id="3.40.190.10:FF:000035">
    <property type="entry name" value="Molybdate ABC transporter substrate-binding protein"/>
    <property type="match status" value="1"/>
</dbReference>
<sequence>MKKRQFLAFLGVFILSLSLVWGLGTDFFAQSASAQSNNLTVSAAISMKDALEEIKTAYQKKQPNMRITYNFGSSGSLQQQIEQGAPVDVFISAANKQMDALEQKQLLLPGTRRNLVSNSIVLITPKNQQTVKTFQNLTNPQVKRIALGEPNTVPAGQYGQQVLQYYKIFDSIKPKVIFGKDVRQVLTYVETGNVDAGLVYSTDARTSNQVRVAATAPNNSHQPIAYPIAVIKDSKNQAAAKAFAQYLATNEAKNTFKKYGFSV</sequence>
<dbReference type="PANTHER" id="PTHR30632:SF0">
    <property type="entry name" value="SULFATE-BINDING PROTEIN"/>
    <property type="match status" value="1"/>
</dbReference>
<evidence type="ECO:0000256" key="4">
    <source>
        <dbReference type="ARBA" id="ARBA00022729"/>
    </source>
</evidence>
<dbReference type="CDD" id="cd13537">
    <property type="entry name" value="PBP2_YvgL_like"/>
    <property type="match status" value="1"/>
</dbReference>
<dbReference type="Proteomes" id="UP000002384">
    <property type="component" value="Chromosome"/>
</dbReference>
<dbReference type="AlphaFoldDB" id="B7KFM0"/>
<evidence type="ECO:0000256" key="2">
    <source>
        <dbReference type="ARBA" id="ARBA00022505"/>
    </source>
</evidence>
<dbReference type="PIRSF" id="PIRSF004846">
    <property type="entry name" value="ModA"/>
    <property type="match status" value="1"/>
</dbReference>
<evidence type="ECO:0000256" key="5">
    <source>
        <dbReference type="PIRSR" id="PIRSR004846-1"/>
    </source>
</evidence>
<dbReference type="Gene3D" id="3.40.190.10">
    <property type="entry name" value="Periplasmic binding protein-like II"/>
    <property type="match status" value="2"/>
</dbReference>
<reference evidence="7" key="1">
    <citation type="journal article" date="2011" name="MBio">
        <title>Novel metabolic attributes of the genus Cyanothece, comprising a group of unicellular nitrogen-fixing Cyanobacteria.</title>
        <authorList>
            <person name="Bandyopadhyay A."/>
            <person name="Elvitigala T."/>
            <person name="Welsh E."/>
            <person name="Stockel J."/>
            <person name="Liberton M."/>
            <person name="Min H."/>
            <person name="Sherman L.A."/>
            <person name="Pakrasi H.B."/>
        </authorList>
    </citation>
    <scope>NUCLEOTIDE SEQUENCE [LARGE SCALE GENOMIC DNA]</scope>
    <source>
        <strain evidence="7">PCC 7424</strain>
    </source>
</reference>
<feature type="binding site" evidence="5">
    <location>
        <position position="46"/>
    </location>
    <ligand>
        <name>molybdate</name>
        <dbReference type="ChEBI" id="CHEBI:36264"/>
    </ligand>
</feature>
<dbReference type="SUPFAM" id="SSF53850">
    <property type="entry name" value="Periplasmic binding protein-like II"/>
    <property type="match status" value="1"/>
</dbReference>
<dbReference type="OrthoDB" id="9785015at2"/>
<dbReference type="InterPro" id="IPR005950">
    <property type="entry name" value="ModA"/>
</dbReference>
<keyword evidence="3 5" id="KW-0479">Metal-binding</keyword>
<dbReference type="GO" id="GO:0030973">
    <property type="term" value="F:molybdate ion binding"/>
    <property type="evidence" value="ECO:0007669"/>
    <property type="project" value="TreeGrafter"/>
</dbReference>
<dbReference type="STRING" id="65393.PCC7424_4992"/>
<keyword evidence="4" id="KW-0732">Signal</keyword>
<evidence type="ECO:0000313" key="6">
    <source>
        <dbReference type="EMBL" id="ACK73345.1"/>
    </source>
</evidence>
<evidence type="ECO:0000256" key="1">
    <source>
        <dbReference type="ARBA" id="ARBA00009175"/>
    </source>
</evidence>
<feature type="binding site" evidence="5">
    <location>
        <position position="182"/>
    </location>
    <ligand>
        <name>molybdate</name>
        <dbReference type="ChEBI" id="CHEBI:36264"/>
    </ligand>
</feature>
<dbReference type="InterPro" id="IPR041879">
    <property type="entry name" value="YvgL-like_PBP2"/>
</dbReference>
<dbReference type="GO" id="GO:0015689">
    <property type="term" value="P:molybdate ion transport"/>
    <property type="evidence" value="ECO:0007669"/>
    <property type="project" value="InterPro"/>
</dbReference>
<evidence type="ECO:0000313" key="7">
    <source>
        <dbReference type="Proteomes" id="UP000002384"/>
    </source>
</evidence>
<name>B7KFM0_GLOC7</name>
<feature type="binding site" evidence="5">
    <location>
        <position position="74"/>
    </location>
    <ligand>
        <name>molybdate</name>
        <dbReference type="ChEBI" id="CHEBI:36264"/>
    </ligand>
</feature>
<dbReference type="Pfam" id="PF13531">
    <property type="entry name" value="SBP_bac_11"/>
    <property type="match status" value="1"/>
</dbReference>
<feature type="binding site" evidence="5">
    <location>
        <position position="155"/>
    </location>
    <ligand>
        <name>molybdate</name>
        <dbReference type="ChEBI" id="CHEBI:36264"/>
    </ligand>
</feature>
<keyword evidence="7" id="KW-1185">Reference proteome</keyword>
<dbReference type="KEGG" id="cyc:PCC7424_4992"/>
<dbReference type="GO" id="GO:0046872">
    <property type="term" value="F:metal ion binding"/>
    <property type="evidence" value="ECO:0007669"/>
    <property type="project" value="UniProtKB-KW"/>
</dbReference>
<dbReference type="GO" id="GO:1901359">
    <property type="term" value="F:tungstate binding"/>
    <property type="evidence" value="ECO:0007669"/>
    <property type="project" value="UniProtKB-ARBA"/>
</dbReference>
<dbReference type="NCBIfam" id="TIGR01256">
    <property type="entry name" value="modA"/>
    <property type="match status" value="1"/>
</dbReference>
<gene>
    <name evidence="6" type="ordered locus">PCC7424_4992</name>
</gene>
<feature type="binding site" evidence="5">
    <location>
        <position position="200"/>
    </location>
    <ligand>
        <name>molybdate</name>
        <dbReference type="ChEBI" id="CHEBI:36264"/>
    </ligand>
</feature>
<dbReference type="RefSeq" id="WP_015956925.1">
    <property type="nucleotide sequence ID" value="NC_011729.1"/>
</dbReference>
<comment type="similarity">
    <text evidence="1">Belongs to the bacterial solute-binding protein ModA family.</text>
</comment>